<keyword evidence="3" id="KW-0012">Acyltransferase</keyword>
<evidence type="ECO:0000256" key="1">
    <source>
        <dbReference type="ARBA" id="ARBA00007274"/>
    </source>
</evidence>
<dbReference type="Proteomes" id="UP000886058">
    <property type="component" value="Unassembled WGS sequence"/>
</dbReference>
<accession>A0A7C5DFF6</accession>
<dbReference type="SUPFAM" id="SSF51161">
    <property type="entry name" value="Trimeric LpxA-like enzymes"/>
    <property type="match status" value="1"/>
</dbReference>
<name>A0A7C5DFF6_9CHLB</name>
<protein>
    <submittedName>
        <fullName evidence="3">Acyltransferase</fullName>
    </submittedName>
</protein>
<dbReference type="AlphaFoldDB" id="A0A7C5DFF6"/>
<dbReference type="PANTHER" id="PTHR23416:SF23">
    <property type="entry name" value="ACETYLTRANSFERASE C18B11.09C-RELATED"/>
    <property type="match status" value="1"/>
</dbReference>
<dbReference type="GO" id="GO:0008374">
    <property type="term" value="F:O-acyltransferase activity"/>
    <property type="evidence" value="ECO:0007669"/>
    <property type="project" value="TreeGrafter"/>
</dbReference>
<proteinExistence type="inferred from homology"/>
<keyword evidence="2" id="KW-0808">Transferase</keyword>
<sequence>MGFKSVGENVRIAKSCTIVGLENISIKSNVQIDEHVFIAANKGLLQIGDHVHVGGLCHLNCNGGVFISDFCGLSQGVKIYSLTDDYSGNSLTNPTVPEKYKQLKKAPVHLGRHVLIGSGSVVLPGVSIGVGSAVGALSLVSVPLDEWGIFFGSPAKKIQSRSKKILELEKLLKQNER</sequence>
<gene>
    <name evidence="3" type="ORF">ENL07_06490</name>
</gene>
<dbReference type="GO" id="GO:0005829">
    <property type="term" value="C:cytosol"/>
    <property type="evidence" value="ECO:0007669"/>
    <property type="project" value="TreeGrafter"/>
</dbReference>
<comment type="caution">
    <text evidence="3">The sequence shown here is derived from an EMBL/GenBank/DDBJ whole genome shotgun (WGS) entry which is preliminary data.</text>
</comment>
<comment type="similarity">
    <text evidence="1">Belongs to the transferase hexapeptide repeat family.</text>
</comment>
<reference evidence="3" key="1">
    <citation type="journal article" date="2020" name="mSystems">
        <title>Genome- and Community-Level Interaction Insights into Carbon Utilization and Element Cycling Functions of Hydrothermarchaeota in Hydrothermal Sediment.</title>
        <authorList>
            <person name="Zhou Z."/>
            <person name="Liu Y."/>
            <person name="Xu W."/>
            <person name="Pan J."/>
            <person name="Luo Z.H."/>
            <person name="Li M."/>
        </authorList>
    </citation>
    <scope>NUCLEOTIDE SEQUENCE [LARGE SCALE GENOMIC DNA]</scope>
    <source>
        <strain evidence="3">HyVt-633</strain>
    </source>
</reference>
<dbReference type="InterPro" id="IPR011004">
    <property type="entry name" value="Trimer_LpxA-like_sf"/>
</dbReference>
<evidence type="ECO:0000256" key="2">
    <source>
        <dbReference type="ARBA" id="ARBA00022679"/>
    </source>
</evidence>
<dbReference type="Gene3D" id="2.160.10.10">
    <property type="entry name" value="Hexapeptide repeat proteins"/>
    <property type="match status" value="1"/>
</dbReference>
<dbReference type="CDD" id="cd04647">
    <property type="entry name" value="LbH_MAT_like"/>
    <property type="match status" value="1"/>
</dbReference>
<evidence type="ECO:0000313" key="3">
    <source>
        <dbReference type="EMBL" id="HHE32268.1"/>
    </source>
</evidence>
<organism evidence="3">
    <name type="scientific">Chlorobaculum parvum</name>
    <dbReference type="NCBI Taxonomy" id="274539"/>
    <lineage>
        <taxon>Bacteria</taxon>
        <taxon>Pseudomonadati</taxon>
        <taxon>Chlorobiota</taxon>
        <taxon>Chlorobiia</taxon>
        <taxon>Chlorobiales</taxon>
        <taxon>Chlorobiaceae</taxon>
        <taxon>Chlorobaculum</taxon>
    </lineage>
</organism>
<dbReference type="EMBL" id="DRSQ01000134">
    <property type="protein sequence ID" value="HHE32268.1"/>
    <property type="molecule type" value="Genomic_DNA"/>
</dbReference>
<dbReference type="InterPro" id="IPR051159">
    <property type="entry name" value="Hexapeptide_acetyltransf"/>
</dbReference>
<dbReference type="PANTHER" id="PTHR23416">
    <property type="entry name" value="SIALIC ACID SYNTHASE-RELATED"/>
    <property type="match status" value="1"/>
</dbReference>